<dbReference type="EMBL" id="FNST01000001">
    <property type="protein sequence ID" value="SEB30646.1"/>
    <property type="molecule type" value="Genomic_DNA"/>
</dbReference>
<evidence type="ECO:0000313" key="2">
    <source>
        <dbReference type="Proteomes" id="UP000198609"/>
    </source>
</evidence>
<protein>
    <submittedName>
        <fullName evidence="1">Uncharacterized protein</fullName>
    </submittedName>
</protein>
<dbReference type="Proteomes" id="UP000198609">
    <property type="component" value="Unassembled WGS sequence"/>
</dbReference>
<evidence type="ECO:0000313" key="1">
    <source>
        <dbReference type="EMBL" id="SEB30646.1"/>
    </source>
</evidence>
<gene>
    <name evidence="1" type="ORF">SAMN04490356_0264</name>
</gene>
<reference evidence="2" key="1">
    <citation type="submission" date="2016-10" db="EMBL/GenBank/DDBJ databases">
        <authorList>
            <person name="Varghese N."/>
            <person name="Submissions S."/>
        </authorList>
    </citation>
    <scope>NUCLEOTIDE SEQUENCE [LARGE SCALE GENOMIC DNA]</scope>
    <source>
        <strain evidence="2">DSM 40318</strain>
    </source>
</reference>
<keyword evidence="2" id="KW-1185">Reference proteome</keyword>
<sequence>MKTVVLTDQAKAEPGAWFIRADLRLSNENSRSTDRLSAGLDTIDVLVLGARFQRSRRTETAYGQEANSAPSYLDSGTPGHPVAVSEEGAMPLGLRVSSSTARRLHDQPGGACPMRWARYRSADGSTRRGVVHDSSVHALGTGLLELLRAEGGLEVAATGELTETVELATAGLLAPMPVPPAVRDFAAFERHVSNEGKAAVGDGTVGPVWYAHPLFPAPEPSWHTG</sequence>
<proteinExistence type="predicted"/>
<dbReference type="AlphaFoldDB" id="A0A1H4IA97"/>
<accession>A0A1H4IA97</accession>
<organism evidence="1 2">
    <name type="scientific">Streptomyces melanosporofaciens</name>
    <dbReference type="NCBI Taxonomy" id="67327"/>
    <lineage>
        <taxon>Bacteria</taxon>
        <taxon>Bacillati</taxon>
        <taxon>Actinomycetota</taxon>
        <taxon>Actinomycetes</taxon>
        <taxon>Kitasatosporales</taxon>
        <taxon>Streptomycetaceae</taxon>
        <taxon>Streptomyces</taxon>
        <taxon>Streptomyces violaceusniger group</taxon>
    </lineage>
</organism>
<name>A0A1H4IA97_STRMJ</name>
<dbReference type="RefSeq" id="WP_208905453.1">
    <property type="nucleotide sequence ID" value="NZ_FNST01000001.1"/>
</dbReference>